<feature type="transmembrane region" description="Helical" evidence="3">
    <location>
        <begin position="138"/>
        <end position="163"/>
    </location>
</feature>
<dbReference type="PROSITE" id="PS00379">
    <property type="entry name" value="CDP_ALCOHOL_P_TRANSF"/>
    <property type="match status" value="1"/>
</dbReference>
<dbReference type="GO" id="GO:0016020">
    <property type="term" value="C:membrane"/>
    <property type="evidence" value="ECO:0007669"/>
    <property type="project" value="InterPro"/>
</dbReference>
<keyword evidence="3" id="KW-0812">Transmembrane</keyword>
<dbReference type="Proteomes" id="UP000231693">
    <property type="component" value="Unassembled WGS sequence"/>
</dbReference>
<evidence type="ECO:0000256" key="2">
    <source>
        <dbReference type="RuleBase" id="RU003750"/>
    </source>
</evidence>
<dbReference type="RefSeq" id="WP_100423520.1">
    <property type="nucleotide sequence ID" value="NZ_BOOX01000007.1"/>
</dbReference>
<dbReference type="OrthoDB" id="7390033at2"/>
<reference evidence="4 5" key="1">
    <citation type="submission" date="2017-11" db="EMBL/GenBank/DDBJ databases">
        <title>Genomic Encyclopedia of Archaeal and Bacterial Type Strains, Phase II (KMG-II): From Individual Species to Whole Genera.</title>
        <authorList>
            <person name="Goeker M."/>
        </authorList>
    </citation>
    <scope>NUCLEOTIDE SEQUENCE [LARGE SCALE GENOMIC DNA]</scope>
    <source>
        <strain evidence="4 5">DSM 25478</strain>
    </source>
</reference>
<keyword evidence="1 2" id="KW-0808">Transferase</keyword>
<comment type="caution">
    <text evidence="4">The sequence shown here is derived from an EMBL/GenBank/DDBJ whole genome shotgun (WGS) entry which is preliminary data.</text>
</comment>
<dbReference type="Gene3D" id="1.20.120.1760">
    <property type="match status" value="1"/>
</dbReference>
<comment type="similarity">
    <text evidence="2">Belongs to the CDP-alcohol phosphatidyltransferase class-I family.</text>
</comment>
<keyword evidence="3" id="KW-1133">Transmembrane helix</keyword>
<feature type="transmembrane region" description="Helical" evidence="3">
    <location>
        <begin position="209"/>
        <end position="229"/>
    </location>
</feature>
<evidence type="ECO:0000313" key="4">
    <source>
        <dbReference type="EMBL" id="PJJ69873.1"/>
    </source>
</evidence>
<accession>A0A2M9CDA2</accession>
<evidence type="ECO:0000256" key="3">
    <source>
        <dbReference type="SAM" id="Phobius"/>
    </source>
</evidence>
<protein>
    <submittedName>
        <fullName evidence="4">CDP-alcohol phosphatidyltransferase-like enzyme</fullName>
    </submittedName>
</protein>
<keyword evidence="3" id="KW-0472">Membrane</keyword>
<dbReference type="GO" id="GO:0008654">
    <property type="term" value="P:phospholipid biosynthetic process"/>
    <property type="evidence" value="ECO:0007669"/>
    <property type="project" value="InterPro"/>
</dbReference>
<dbReference type="EMBL" id="PGFE01000004">
    <property type="protein sequence ID" value="PJJ69873.1"/>
    <property type="molecule type" value="Genomic_DNA"/>
</dbReference>
<organism evidence="4 5">
    <name type="scientific">Sediminihabitans luteus</name>
    <dbReference type="NCBI Taxonomy" id="1138585"/>
    <lineage>
        <taxon>Bacteria</taxon>
        <taxon>Bacillati</taxon>
        <taxon>Actinomycetota</taxon>
        <taxon>Actinomycetes</taxon>
        <taxon>Micrococcales</taxon>
        <taxon>Cellulomonadaceae</taxon>
        <taxon>Sediminihabitans</taxon>
    </lineage>
</organism>
<feature type="transmembrane region" description="Helical" evidence="3">
    <location>
        <begin position="184"/>
        <end position="203"/>
    </location>
</feature>
<dbReference type="GO" id="GO:0016780">
    <property type="term" value="F:phosphotransferase activity, for other substituted phosphate groups"/>
    <property type="evidence" value="ECO:0007669"/>
    <property type="project" value="InterPro"/>
</dbReference>
<dbReference type="InterPro" id="IPR000462">
    <property type="entry name" value="CDP-OH_P_trans"/>
</dbReference>
<proteinExistence type="inferred from homology"/>
<dbReference type="InterPro" id="IPR043130">
    <property type="entry name" value="CDP-OH_PTrfase_TM_dom"/>
</dbReference>
<dbReference type="InterPro" id="IPR048254">
    <property type="entry name" value="CDP_ALCOHOL_P_TRANSF_CS"/>
</dbReference>
<sequence>MSAFTTAMTELRDAQKSSSGAPAYSRFVNRPLGRPLAAGAAVLGMTPTQVTLVSALFTFAGILTIAVHEPTLVSSLVVTLLLVLGYALDSADGQLARLTGTGSLAGEWLDHFFDALKAAAIHAAVLVSWFRFTDLDDAWLLVPIVFGIVASGFFFGVVGADLLRRLAGPATDTGPSRRGRESALYSLAVVPADYGFLCISFVLASFTPIFVLLYTLLAAVNLLLLAVSARRWYRALVRARGGPR</sequence>
<keyword evidence="5" id="KW-1185">Reference proteome</keyword>
<name>A0A2M9CDA2_9CELL</name>
<evidence type="ECO:0000256" key="1">
    <source>
        <dbReference type="ARBA" id="ARBA00022679"/>
    </source>
</evidence>
<dbReference type="Pfam" id="PF01066">
    <property type="entry name" value="CDP-OH_P_transf"/>
    <property type="match status" value="1"/>
</dbReference>
<gene>
    <name evidence="4" type="ORF">CLV28_2349</name>
</gene>
<dbReference type="AlphaFoldDB" id="A0A2M9CDA2"/>
<feature type="transmembrane region" description="Helical" evidence="3">
    <location>
        <begin position="72"/>
        <end position="91"/>
    </location>
</feature>
<evidence type="ECO:0000313" key="5">
    <source>
        <dbReference type="Proteomes" id="UP000231693"/>
    </source>
</evidence>
<feature type="transmembrane region" description="Helical" evidence="3">
    <location>
        <begin position="36"/>
        <end position="66"/>
    </location>
</feature>